<protein>
    <submittedName>
        <fullName evidence="1">Uncharacterized protein</fullName>
    </submittedName>
</protein>
<reference evidence="1" key="1">
    <citation type="submission" date="2016-03" db="EMBL/GenBank/DDBJ databases">
        <authorList>
            <person name="Ploux O."/>
        </authorList>
    </citation>
    <scope>NUCLEOTIDE SEQUENCE</scope>
    <source>
        <strain evidence="1">UC10</strain>
    </source>
</reference>
<dbReference type="AlphaFoldDB" id="A0A1Y5Q6G3"/>
<evidence type="ECO:0000313" key="1">
    <source>
        <dbReference type="EMBL" id="SBV37821.1"/>
    </source>
</evidence>
<organism evidence="1">
    <name type="scientific">uncultured Stenotrophomonas sp</name>
    <dbReference type="NCBI Taxonomy" id="165438"/>
    <lineage>
        <taxon>Bacteria</taxon>
        <taxon>Pseudomonadati</taxon>
        <taxon>Pseudomonadota</taxon>
        <taxon>Gammaproteobacteria</taxon>
        <taxon>Lysobacterales</taxon>
        <taxon>Lysobacteraceae</taxon>
        <taxon>Stenotrophomonas</taxon>
        <taxon>environmental samples</taxon>
    </lineage>
</organism>
<gene>
    <name evidence="1" type="ORF">STPYR_12764</name>
</gene>
<accession>A0A1Y5Q6G3</accession>
<name>A0A1Y5Q6G3_9GAMM</name>
<dbReference type="EMBL" id="FLTS01000001">
    <property type="protein sequence ID" value="SBV37821.1"/>
    <property type="molecule type" value="Genomic_DNA"/>
</dbReference>
<sequence length="28" mass="3132">MRGRQAQTMSVVTELAPQLLQATFDLLI</sequence>
<proteinExistence type="predicted"/>